<dbReference type="PANTHER" id="PTHR34573:SF1">
    <property type="entry name" value="VITAMIN K EPOXIDE REDUCTASE DOMAIN-CONTAINING PROTEIN"/>
    <property type="match status" value="1"/>
</dbReference>
<dbReference type="GO" id="GO:0048038">
    <property type="term" value="F:quinone binding"/>
    <property type="evidence" value="ECO:0007669"/>
    <property type="project" value="UniProtKB-KW"/>
</dbReference>
<dbReference type="CDD" id="cd12916">
    <property type="entry name" value="VKOR_1"/>
    <property type="match status" value="1"/>
</dbReference>
<feature type="transmembrane region" description="Helical" evidence="10">
    <location>
        <begin position="120"/>
        <end position="139"/>
    </location>
</feature>
<keyword evidence="8" id="KW-1015">Disulfide bond</keyword>
<proteinExistence type="inferred from homology"/>
<comment type="subcellular location">
    <subcellularLocation>
        <location evidence="1">Membrane</location>
        <topology evidence="1">Multi-pass membrane protein</topology>
    </subcellularLocation>
</comment>
<reference evidence="12 13" key="1">
    <citation type="journal article" date="2016" name="Nat. Commun.">
        <title>Thousands of microbial genomes shed light on interconnected biogeochemical processes in an aquifer system.</title>
        <authorList>
            <person name="Anantharaman K."/>
            <person name="Brown C.T."/>
            <person name="Hug L.A."/>
            <person name="Sharon I."/>
            <person name="Castelle C.J."/>
            <person name="Probst A.J."/>
            <person name="Thomas B.C."/>
            <person name="Singh A."/>
            <person name="Wilkins M.J."/>
            <person name="Karaoz U."/>
            <person name="Brodie E.L."/>
            <person name="Williams K.H."/>
            <person name="Hubbard S.S."/>
            <person name="Banfield J.F."/>
        </authorList>
    </citation>
    <scope>NUCLEOTIDE SEQUENCE [LARGE SCALE GENOMIC DNA]</scope>
</reference>
<evidence type="ECO:0000256" key="5">
    <source>
        <dbReference type="ARBA" id="ARBA00022989"/>
    </source>
</evidence>
<organism evidence="12 13">
    <name type="scientific">Candidatus Yanofskybacteria bacterium RIFCSPLOWO2_02_FULL_44_18</name>
    <dbReference type="NCBI Taxonomy" id="1802705"/>
    <lineage>
        <taxon>Bacteria</taxon>
        <taxon>Candidatus Yanofskyibacteriota</taxon>
    </lineage>
</organism>
<feature type="transmembrane region" description="Helical" evidence="10">
    <location>
        <begin position="60"/>
        <end position="80"/>
    </location>
</feature>
<evidence type="ECO:0000256" key="7">
    <source>
        <dbReference type="ARBA" id="ARBA00023136"/>
    </source>
</evidence>
<evidence type="ECO:0000256" key="3">
    <source>
        <dbReference type="ARBA" id="ARBA00022692"/>
    </source>
</evidence>
<dbReference type="GO" id="GO:0016020">
    <property type="term" value="C:membrane"/>
    <property type="evidence" value="ECO:0007669"/>
    <property type="project" value="UniProtKB-SubCell"/>
</dbReference>
<evidence type="ECO:0000256" key="4">
    <source>
        <dbReference type="ARBA" id="ARBA00022719"/>
    </source>
</evidence>
<evidence type="ECO:0000256" key="6">
    <source>
        <dbReference type="ARBA" id="ARBA00023002"/>
    </source>
</evidence>
<evidence type="ECO:0000256" key="9">
    <source>
        <dbReference type="ARBA" id="ARBA00023284"/>
    </source>
</evidence>
<dbReference type="Proteomes" id="UP000177111">
    <property type="component" value="Unassembled WGS sequence"/>
</dbReference>
<evidence type="ECO:0000256" key="8">
    <source>
        <dbReference type="ARBA" id="ARBA00023157"/>
    </source>
</evidence>
<evidence type="ECO:0000313" key="13">
    <source>
        <dbReference type="Proteomes" id="UP000177111"/>
    </source>
</evidence>
<dbReference type="SMART" id="SM00756">
    <property type="entry name" value="VKc"/>
    <property type="match status" value="1"/>
</dbReference>
<dbReference type="AlphaFoldDB" id="A0A1F8H012"/>
<name>A0A1F8H012_9BACT</name>
<evidence type="ECO:0000256" key="1">
    <source>
        <dbReference type="ARBA" id="ARBA00004141"/>
    </source>
</evidence>
<comment type="caution">
    <text evidence="12">The sequence shown here is derived from an EMBL/GenBank/DDBJ whole genome shotgun (WGS) entry which is preliminary data.</text>
</comment>
<keyword evidence="5 10" id="KW-1133">Transmembrane helix</keyword>
<evidence type="ECO:0000259" key="11">
    <source>
        <dbReference type="SMART" id="SM00756"/>
    </source>
</evidence>
<dbReference type="InterPro" id="IPR044698">
    <property type="entry name" value="VKOR/LTO1"/>
</dbReference>
<comment type="similarity">
    <text evidence="2">Belongs to the VKOR family.</text>
</comment>
<dbReference type="PANTHER" id="PTHR34573">
    <property type="entry name" value="VKC DOMAIN-CONTAINING PROTEIN"/>
    <property type="match status" value="1"/>
</dbReference>
<keyword evidence="7 10" id="KW-0472">Membrane</keyword>
<accession>A0A1F8H012</accession>
<keyword evidence="4" id="KW-0874">Quinone</keyword>
<evidence type="ECO:0000256" key="10">
    <source>
        <dbReference type="SAM" id="Phobius"/>
    </source>
</evidence>
<dbReference type="GO" id="GO:0016491">
    <property type="term" value="F:oxidoreductase activity"/>
    <property type="evidence" value="ECO:0007669"/>
    <property type="project" value="UniProtKB-KW"/>
</dbReference>
<keyword evidence="3 10" id="KW-0812">Transmembrane</keyword>
<dbReference type="Pfam" id="PF07884">
    <property type="entry name" value="VKOR"/>
    <property type="match status" value="1"/>
</dbReference>
<dbReference type="EMBL" id="MGKT01000006">
    <property type="protein sequence ID" value="OGN30997.1"/>
    <property type="molecule type" value="Genomic_DNA"/>
</dbReference>
<keyword evidence="9" id="KW-0676">Redox-active center</keyword>
<evidence type="ECO:0000313" key="12">
    <source>
        <dbReference type="EMBL" id="OGN30997.1"/>
    </source>
</evidence>
<dbReference type="InterPro" id="IPR038354">
    <property type="entry name" value="VKOR_sf"/>
</dbReference>
<protein>
    <recommendedName>
        <fullName evidence="11">Vitamin K epoxide reductase domain-containing protein</fullName>
    </recommendedName>
</protein>
<gene>
    <name evidence="12" type="ORF">A3I96_01730</name>
</gene>
<keyword evidence="6" id="KW-0560">Oxidoreductase</keyword>
<feature type="domain" description="Vitamin K epoxide reductase" evidence="11">
    <location>
        <begin position="7"/>
        <end position="139"/>
    </location>
</feature>
<feature type="transmembrane region" description="Helical" evidence="10">
    <location>
        <begin position="92"/>
        <end position="114"/>
    </location>
</feature>
<dbReference type="InterPro" id="IPR012932">
    <property type="entry name" value="VKOR"/>
</dbReference>
<sequence length="147" mass="16311">MQSNRLSNWLIISVAVFSFLGLLDAGYLTASHYMAFDPGCTVFGDCDTVLKSQYSKLFGIPVQAFGVVYYLIIFILSIIIIDTGNLKMARNLGWLTILGLAASVYFMFLQTFVIKAYCQYCVASAATSTLLFVLGMSILKNIKRWGN</sequence>
<evidence type="ECO:0000256" key="2">
    <source>
        <dbReference type="ARBA" id="ARBA00006214"/>
    </source>
</evidence>
<dbReference type="Gene3D" id="1.20.1440.130">
    <property type="entry name" value="VKOR domain"/>
    <property type="match status" value="1"/>
</dbReference>